<feature type="non-terminal residue" evidence="10">
    <location>
        <position position="1"/>
    </location>
</feature>
<evidence type="ECO:0000256" key="6">
    <source>
        <dbReference type="ARBA" id="ARBA00030386"/>
    </source>
</evidence>
<evidence type="ECO:0000256" key="3">
    <source>
        <dbReference type="ARBA" id="ARBA00022630"/>
    </source>
</evidence>
<comment type="caution">
    <text evidence="10">The sequence shown here is derived from an EMBL/GenBank/DDBJ whole genome shotgun (WGS) entry which is preliminary data.</text>
</comment>
<dbReference type="GO" id="GO:0008734">
    <property type="term" value="F:L-aspartate oxidase activity"/>
    <property type="evidence" value="ECO:0007669"/>
    <property type="project" value="UniProtKB-EC"/>
</dbReference>
<dbReference type="PANTHER" id="PTHR42716:SF2">
    <property type="entry name" value="L-ASPARTATE OXIDASE, CHLOROPLASTIC"/>
    <property type="match status" value="1"/>
</dbReference>
<organism evidence="10 11">
    <name type="scientific">Dehalococcoides mccartyi</name>
    <dbReference type="NCBI Taxonomy" id="61435"/>
    <lineage>
        <taxon>Bacteria</taxon>
        <taxon>Bacillati</taxon>
        <taxon>Chloroflexota</taxon>
        <taxon>Dehalococcoidia</taxon>
        <taxon>Dehalococcoidales</taxon>
        <taxon>Dehalococcoidaceae</taxon>
        <taxon>Dehalococcoides</taxon>
    </lineage>
</organism>
<comment type="catalytic activity">
    <reaction evidence="7">
        <text>L-aspartate + O2 = iminosuccinate + H2O2</text>
        <dbReference type="Rhea" id="RHEA:25876"/>
        <dbReference type="ChEBI" id="CHEBI:15379"/>
        <dbReference type="ChEBI" id="CHEBI:16240"/>
        <dbReference type="ChEBI" id="CHEBI:29991"/>
        <dbReference type="ChEBI" id="CHEBI:77875"/>
        <dbReference type="EC" id="1.4.3.16"/>
    </reaction>
    <physiologicalReaction direction="left-to-right" evidence="7">
        <dbReference type="Rhea" id="RHEA:25877"/>
    </physiologicalReaction>
</comment>
<evidence type="ECO:0000313" key="11">
    <source>
        <dbReference type="Proteomes" id="UP000233649"/>
    </source>
</evidence>
<sequence>DHGLDITREAIPVSPAAHYMIGGIKVDSWGETNIKRLFACGEVACTGVHGANRLASNSLLEVLVFGRRIIEYTAGENQPEMLAPLPQLTKRLLGWGKYVRDLPEPSIPALQKLLWEDSGIIRSYGGLVKAQEILSGWQYSLGDVSNRKGIELANLILAGRLMVESALLRQESRGAHYRTDFPDHQPEWEKHIVFIKED</sequence>
<evidence type="ECO:0000256" key="4">
    <source>
        <dbReference type="ARBA" id="ARBA00022827"/>
    </source>
</evidence>
<protein>
    <recommendedName>
        <fullName evidence="2">L-aspartate oxidase</fullName>
    </recommendedName>
    <alternativeName>
        <fullName evidence="6">Quinolinate synthase B</fullName>
    </alternativeName>
</protein>
<keyword evidence="5" id="KW-0560">Oxidoreductase</keyword>
<dbReference type="InterPro" id="IPR005288">
    <property type="entry name" value="NadB"/>
</dbReference>
<evidence type="ECO:0000256" key="7">
    <source>
        <dbReference type="ARBA" id="ARBA00048305"/>
    </source>
</evidence>
<dbReference type="PANTHER" id="PTHR42716">
    <property type="entry name" value="L-ASPARTATE OXIDASE"/>
    <property type="match status" value="1"/>
</dbReference>
<evidence type="ECO:0000256" key="2">
    <source>
        <dbReference type="ARBA" id="ARBA00021901"/>
    </source>
</evidence>
<evidence type="ECO:0000259" key="9">
    <source>
        <dbReference type="Pfam" id="PF02910"/>
    </source>
</evidence>
<accession>A0A2J1DUM1</accession>
<feature type="domain" description="FAD-dependent oxidoreductase 2 FAD-binding" evidence="8">
    <location>
        <begin position="4"/>
        <end position="59"/>
    </location>
</feature>
<keyword evidence="3" id="KW-0285">Flavoprotein</keyword>
<reference evidence="10 11" key="1">
    <citation type="journal article" date="2017" name="FEMS Microbiol. Ecol.">
        <title>Reconstructed genomes of novel Dehalococcoides mccartyi strains from 1,2,3,4-tetrachlorodibenzo-p-dioxin-dechlorinating enrichment cultures reveal divergent reductive dehalogenase gene profiles.</title>
        <authorList>
            <person name="Dam H.T."/>
            <person name="Vollmers J."/>
            <person name="Kaster A.K."/>
            <person name="Haggblom M.M."/>
        </authorList>
    </citation>
    <scope>NUCLEOTIDE SEQUENCE [LARGE SCALE GENOMIC DNA]</scope>
    <source>
        <strain evidence="10 11">H1-3-2.001</strain>
    </source>
</reference>
<dbReference type="InterPro" id="IPR003953">
    <property type="entry name" value="FAD-dep_OxRdtase_2_FAD-bd"/>
</dbReference>
<proteinExistence type="predicted"/>
<dbReference type="EMBL" id="PHFD01000284">
    <property type="protein sequence ID" value="PKH45830.1"/>
    <property type="molecule type" value="Genomic_DNA"/>
</dbReference>
<dbReference type="Proteomes" id="UP000233649">
    <property type="component" value="Unassembled WGS sequence"/>
</dbReference>
<dbReference type="SUPFAM" id="SSF46977">
    <property type="entry name" value="Succinate dehydrogenase/fumarate reductase flavoprotein C-terminal domain"/>
    <property type="match status" value="1"/>
</dbReference>
<evidence type="ECO:0000256" key="5">
    <source>
        <dbReference type="ARBA" id="ARBA00023002"/>
    </source>
</evidence>
<name>A0A2J1DUM1_9CHLR</name>
<keyword evidence="4" id="KW-0274">FAD</keyword>
<dbReference type="Gene3D" id="1.20.58.100">
    <property type="entry name" value="Fumarate reductase/succinate dehydrogenase flavoprotein-like, C-terminal domain"/>
    <property type="match status" value="1"/>
</dbReference>
<dbReference type="InterPro" id="IPR037099">
    <property type="entry name" value="Fum_R/Succ_DH_flav-like_C_sf"/>
</dbReference>
<evidence type="ECO:0000313" key="10">
    <source>
        <dbReference type="EMBL" id="PKH45830.1"/>
    </source>
</evidence>
<dbReference type="Gene3D" id="3.50.50.60">
    <property type="entry name" value="FAD/NAD(P)-binding domain"/>
    <property type="match status" value="1"/>
</dbReference>
<dbReference type="GO" id="GO:0034628">
    <property type="term" value="P:'de novo' NAD+ biosynthetic process from L-aspartate"/>
    <property type="evidence" value="ECO:0007669"/>
    <property type="project" value="TreeGrafter"/>
</dbReference>
<evidence type="ECO:0000256" key="1">
    <source>
        <dbReference type="ARBA" id="ARBA00001974"/>
    </source>
</evidence>
<dbReference type="Pfam" id="PF02910">
    <property type="entry name" value="Succ_DH_flav_C"/>
    <property type="match status" value="1"/>
</dbReference>
<dbReference type="InterPro" id="IPR036188">
    <property type="entry name" value="FAD/NAD-bd_sf"/>
</dbReference>
<dbReference type="AlphaFoldDB" id="A0A2J1DUM1"/>
<comment type="cofactor">
    <cofactor evidence="1">
        <name>FAD</name>
        <dbReference type="ChEBI" id="CHEBI:57692"/>
    </cofactor>
</comment>
<feature type="domain" description="Fumarate reductase/succinate dehydrogenase flavoprotein-like C-terminal" evidence="9">
    <location>
        <begin position="110"/>
        <end position="194"/>
    </location>
</feature>
<dbReference type="Pfam" id="PF00890">
    <property type="entry name" value="FAD_binding_2"/>
    <property type="match status" value="1"/>
</dbReference>
<dbReference type="InterPro" id="IPR015939">
    <property type="entry name" value="Fum_Rdtase/Succ_DH_flav-like_C"/>
</dbReference>
<evidence type="ECO:0000259" key="8">
    <source>
        <dbReference type="Pfam" id="PF00890"/>
    </source>
</evidence>
<gene>
    <name evidence="10" type="ORF">CVH13_01363</name>
</gene>
<dbReference type="SUPFAM" id="SSF51905">
    <property type="entry name" value="FAD/NAD(P)-binding domain"/>
    <property type="match status" value="1"/>
</dbReference>